<feature type="non-terminal residue" evidence="3">
    <location>
        <position position="1"/>
    </location>
</feature>
<comment type="caution">
    <text evidence="3">The sequence shown here is derived from an EMBL/GenBank/DDBJ whole genome shotgun (WGS) entry which is preliminary data.</text>
</comment>
<dbReference type="InterPro" id="IPR013320">
    <property type="entry name" value="ConA-like_dom_sf"/>
</dbReference>
<keyword evidence="1" id="KW-0677">Repeat</keyword>
<gene>
    <name evidence="3" type="primary">Col15a1_0</name>
    <name evidence="3" type="ORF">G6Z78_0012929</name>
</gene>
<feature type="non-terminal residue" evidence="3">
    <location>
        <position position="325"/>
    </location>
</feature>
<evidence type="ECO:0000313" key="3">
    <source>
        <dbReference type="EMBL" id="KAG5305881.1"/>
    </source>
</evidence>
<evidence type="ECO:0000256" key="1">
    <source>
        <dbReference type="ARBA" id="ARBA00022737"/>
    </source>
</evidence>
<name>A0A836J6S4_9HYME</name>
<reference evidence="3" key="1">
    <citation type="submission" date="2020-02" db="EMBL/GenBank/DDBJ databases">
        <title>Relaxed selection underlies rapid genomic changes in the transitions from sociality to social parasitism in ants.</title>
        <authorList>
            <person name="Bi X."/>
        </authorList>
    </citation>
    <scope>NUCLEOTIDE SEQUENCE</scope>
    <source>
        <strain evidence="3">BGI-DK2014c</strain>
        <tissue evidence="3">Whole body</tissue>
    </source>
</reference>
<organism evidence="3 4">
    <name type="scientific">Pseudoatta argentina</name>
    <dbReference type="NCBI Taxonomy" id="621737"/>
    <lineage>
        <taxon>Eukaryota</taxon>
        <taxon>Metazoa</taxon>
        <taxon>Ecdysozoa</taxon>
        <taxon>Arthropoda</taxon>
        <taxon>Hexapoda</taxon>
        <taxon>Insecta</taxon>
        <taxon>Pterygota</taxon>
        <taxon>Neoptera</taxon>
        <taxon>Endopterygota</taxon>
        <taxon>Hymenoptera</taxon>
        <taxon>Apocrita</taxon>
        <taxon>Aculeata</taxon>
        <taxon>Formicoidea</taxon>
        <taxon>Formicidae</taxon>
        <taxon>Myrmicinae</taxon>
        <taxon>Pseudoatta</taxon>
    </lineage>
</organism>
<dbReference type="Proteomes" id="UP000668214">
    <property type="component" value="Unassembled WGS sequence"/>
</dbReference>
<evidence type="ECO:0000313" key="4">
    <source>
        <dbReference type="Proteomes" id="UP000668214"/>
    </source>
</evidence>
<sequence>RSEFVLNKKIQGIGKKMPSTLSHKVDSDRNEPDLGGLRPPWRHLRKLLTFTFSEVVYDLMEASVSSMTDDNNLYMDDGVDGFPAFGFRPGSEVKQPYRLYLPEKLPAEFTLVATFKPTSFRTSYLFAVLNPFETVVQLGIRISDGPGSNQNVSLVYTNSDEHSHSEEVAKFTVPKLTKKWSKIVIKVSTSDVILYLNCHEMARQKVTRIPQELVFDTASTLYIAQAGPHIQERYDQQRYEQRRSAVMGWREKLGRCFAGGEFRDKNAPRIFRRGETSVPFPIPPIRRDIHCEEGFAEGRENVTRTKYTCTVHQHKQLLRTWNIEL</sequence>
<dbReference type="InterPro" id="IPR048287">
    <property type="entry name" value="TSPN-like_N"/>
</dbReference>
<dbReference type="EMBL" id="JAANIA010002986">
    <property type="protein sequence ID" value="KAG5305881.1"/>
    <property type="molecule type" value="Genomic_DNA"/>
</dbReference>
<proteinExistence type="predicted"/>
<dbReference type="SUPFAM" id="SSF49899">
    <property type="entry name" value="Concanavalin A-like lectins/glucanases"/>
    <property type="match status" value="1"/>
</dbReference>
<keyword evidence="4" id="KW-1185">Reference proteome</keyword>
<feature type="domain" description="Thrombospondin-like N-terminal" evidence="2">
    <location>
        <begin position="61"/>
        <end position="248"/>
    </location>
</feature>
<accession>A0A836J6S4</accession>
<dbReference type="Gene3D" id="2.60.120.200">
    <property type="match status" value="1"/>
</dbReference>
<dbReference type="SMART" id="SM00210">
    <property type="entry name" value="TSPN"/>
    <property type="match status" value="1"/>
</dbReference>
<evidence type="ECO:0000259" key="2">
    <source>
        <dbReference type="SMART" id="SM00210"/>
    </source>
</evidence>
<dbReference type="AlphaFoldDB" id="A0A836J6S4"/>
<protein>
    <submittedName>
        <fullName evidence="3">COFA1 protein</fullName>
    </submittedName>
</protein>